<feature type="region of interest" description="Disordered" evidence="1">
    <location>
        <begin position="1"/>
        <end position="28"/>
    </location>
</feature>
<comment type="caution">
    <text evidence="2">The sequence shown here is derived from an EMBL/GenBank/DDBJ whole genome shotgun (WGS) entry which is preliminary data.</text>
</comment>
<evidence type="ECO:0000313" key="3">
    <source>
        <dbReference type="Proteomes" id="UP001519311"/>
    </source>
</evidence>
<proteinExistence type="predicted"/>
<reference evidence="2 3" key="1">
    <citation type="submission" date="2021-03" db="EMBL/GenBank/DDBJ databases">
        <title>Sequencing the genomes of 1000 actinobacteria strains.</title>
        <authorList>
            <person name="Klenk H.-P."/>
        </authorList>
    </citation>
    <scope>NUCLEOTIDE SEQUENCE [LARGE SCALE GENOMIC DNA]</scope>
    <source>
        <strain evidence="2 3">DSM 40843</strain>
    </source>
</reference>
<sequence>MSRSLASAVEAATGSAPGATEAPAISGTAKVGKVLKVSKGTWTPAPTSCTYQWYAGARGSPGRRRRH</sequence>
<evidence type="ECO:0000256" key="1">
    <source>
        <dbReference type="SAM" id="MobiDB-lite"/>
    </source>
</evidence>
<dbReference type="Proteomes" id="UP001519311">
    <property type="component" value="Unassembled WGS sequence"/>
</dbReference>
<gene>
    <name evidence="2" type="ORF">JOF59_003166</name>
</gene>
<dbReference type="Gene3D" id="2.60.40.2700">
    <property type="match status" value="1"/>
</dbReference>
<accession>A0ABS4VA41</accession>
<organism evidence="2 3">
    <name type="scientific">Streptomyces clavifer</name>
    <dbReference type="NCBI Taxonomy" id="68188"/>
    <lineage>
        <taxon>Bacteria</taxon>
        <taxon>Bacillati</taxon>
        <taxon>Actinomycetota</taxon>
        <taxon>Actinomycetes</taxon>
        <taxon>Kitasatosporales</taxon>
        <taxon>Streptomycetaceae</taxon>
        <taxon>Streptomyces</taxon>
    </lineage>
</organism>
<keyword evidence="3" id="KW-1185">Reference proteome</keyword>
<name>A0ABS4VA41_9ACTN</name>
<protein>
    <submittedName>
        <fullName evidence="2">Uncharacterized protein</fullName>
    </submittedName>
</protein>
<dbReference type="EMBL" id="JAGINS010000001">
    <property type="protein sequence ID" value="MBP2360766.1"/>
    <property type="molecule type" value="Genomic_DNA"/>
</dbReference>
<dbReference type="RefSeq" id="WP_241191850.1">
    <property type="nucleotide sequence ID" value="NZ_BMWJ01000008.1"/>
</dbReference>
<evidence type="ECO:0000313" key="2">
    <source>
        <dbReference type="EMBL" id="MBP2360766.1"/>
    </source>
</evidence>